<accession>A0A847RNF6</accession>
<name>A0A847RNF6_9BACT</name>
<gene>
    <name evidence="2" type="ORF">HGH92_23450</name>
</gene>
<dbReference type="EMBL" id="JABAIA010000002">
    <property type="protein sequence ID" value="NLR67280.1"/>
    <property type="molecule type" value="Genomic_DNA"/>
</dbReference>
<dbReference type="RefSeq" id="WP_168873157.1">
    <property type="nucleotide sequence ID" value="NZ_JABAIA010000002.1"/>
</dbReference>
<keyword evidence="3" id="KW-1185">Reference proteome</keyword>
<dbReference type="GO" id="GO:0000150">
    <property type="term" value="F:DNA strand exchange activity"/>
    <property type="evidence" value="ECO:0007669"/>
    <property type="project" value="InterPro"/>
</dbReference>
<comment type="caution">
    <text evidence="2">The sequence shown here is derived from an EMBL/GenBank/DDBJ whole genome shotgun (WGS) entry which is preliminary data.</text>
</comment>
<feature type="domain" description="Resolvase/invertase-type recombinase catalytic" evidence="1">
    <location>
        <begin position="21"/>
        <end position="109"/>
    </location>
</feature>
<evidence type="ECO:0000259" key="1">
    <source>
        <dbReference type="Pfam" id="PF00239"/>
    </source>
</evidence>
<dbReference type="Pfam" id="PF00239">
    <property type="entry name" value="Resolvase"/>
    <property type="match status" value="1"/>
</dbReference>
<dbReference type="InterPro" id="IPR006119">
    <property type="entry name" value="Resolv_N"/>
</dbReference>
<dbReference type="Proteomes" id="UP000570474">
    <property type="component" value="Unassembled WGS sequence"/>
</dbReference>
<sequence>MKKADLYLRARGDISNPKYCIVQQEKLLTEYCAIHQLAIREKIYDYGSACTFERSGWSEYYERLQSSAAKPDVILFTSWDRFSRNFEALLTVKANLNRMGITVMPIDDMESFADALKIYGPRNDNFARIIIANQFF</sequence>
<evidence type="ECO:0000313" key="2">
    <source>
        <dbReference type="EMBL" id="NLR67280.1"/>
    </source>
</evidence>
<reference evidence="2 3" key="1">
    <citation type="submission" date="2020-04" db="EMBL/GenBank/DDBJ databases">
        <authorList>
            <person name="Yin C."/>
        </authorList>
    </citation>
    <scope>NUCLEOTIDE SEQUENCE [LARGE SCALE GENOMIC DNA]</scope>
    <source>
        <strain evidence="2 3">Ae27</strain>
    </source>
</reference>
<dbReference type="InterPro" id="IPR036162">
    <property type="entry name" value="Resolvase-like_N_sf"/>
</dbReference>
<dbReference type="Gene3D" id="3.40.50.1390">
    <property type="entry name" value="Resolvase, N-terminal catalytic domain"/>
    <property type="match status" value="1"/>
</dbReference>
<dbReference type="GO" id="GO:0003677">
    <property type="term" value="F:DNA binding"/>
    <property type="evidence" value="ECO:0007669"/>
    <property type="project" value="InterPro"/>
</dbReference>
<evidence type="ECO:0000313" key="3">
    <source>
        <dbReference type="Proteomes" id="UP000570474"/>
    </source>
</evidence>
<dbReference type="SUPFAM" id="SSF53041">
    <property type="entry name" value="Resolvase-like"/>
    <property type="match status" value="1"/>
</dbReference>
<protein>
    <submittedName>
        <fullName evidence="2">Recombinase family protein</fullName>
    </submittedName>
</protein>
<organism evidence="2 3">
    <name type="scientific">Chitinophaga varians</name>
    <dbReference type="NCBI Taxonomy" id="2202339"/>
    <lineage>
        <taxon>Bacteria</taxon>
        <taxon>Pseudomonadati</taxon>
        <taxon>Bacteroidota</taxon>
        <taxon>Chitinophagia</taxon>
        <taxon>Chitinophagales</taxon>
        <taxon>Chitinophagaceae</taxon>
        <taxon>Chitinophaga</taxon>
    </lineage>
</organism>
<proteinExistence type="predicted"/>
<dbReference type="AlphaFoldDB" id="A0A847RNF6"/>